<keyword evidence="3" id="KW-1185">Reference proteome</keyword>
<evidence type="ECO:0000313" key="2">
    <source>
        <dbReference type="EMBL" id="QTA91923.1"/>
    </source>
</evidence>
<organism evidence="2 3">
    <name type="scientific">Desulfonema magnum</name>
    <dbReference type="NCBI Taxonomy" id="45655"/>
    <lineage>
        <taxon>Bacteria</taxon>
        <taxon>Pseudomonadati</taxon>
        <taxon>Thermodesulfobacteriota</taxon>
        <taxon>Desulfobacteria</taxon>
        <taxon>Desulfobacterales</taxon>
        <taxon>Desulfococcaceae</taxon>
        <taxon>Desulfonema</taxon>
    </lineage>
</organism>
<dbReference type="Pfam" id="PF19778">
    <property type="entry name" value="RE_endonuc"/>
    <property type="match status" value="1"/>
</dbReference>
<evidence type="ECO:0000259" key="1">
    <source>
        <dbReference type="Pfam" id="PF19778"/>
    </source>
</evidence>
<dbReference type="GO" id="GO:0015668">
    <property type="term" value="F:type III site-specific deoxyribonuclease activity"/>
    <property type="evidence" value="ECO:0007669"/>
    <property type="project" value="InterPro"/>
</dbReference>
<protein>
    <recommendedName>
        <fullName evidence="1">Type III restriction enzyme C-terminal endonuclease domain-containing protein</fullName>
    </recommendedName>
</protein>
<feature type="domain" description="Type III restriction enzyme C-terminal endonuclease" evidence="1">
    <location>
        <begin position="49"/>
        <end position="91"/>
    </location>
</feature>
<sequence>MVNGELAMLLESASQKTIDKLLQLKPQKVIVLDKLFENNDPLKTNTALQIKIPTPVGTYNPDWAVIFNNDKKIYFIAETKSAKDSDKLRKKSN</sequence>
<evidence type="ECO:0000313" key="3">
    <source>
        <dbReference type="Proteomes" id="UP000663722"/>
    </source>
</evidence>
<dbReference type="Proteomes" id="UP000663722">
    <property type="component" value="Chromosome"/>
</dbReference>
<gene>
    <name evidence="2" type="ORF">dnm_079960</name>
</gene>
<dbReference type="AlphaFoldDB" id="A0A975BV93"/>
<dbReference type="InterPro" id="IPR045572">
    <property type="entry name" value="RE_endonuc_C"/>
</dbReference>
<proteinExistence type="predicted"/>
<name>A0A975BV93_9BACT</name>
<dbReference type="KEGG" id="dmm:dnm_079960"/>
<reference evidence="2" key="1">
    <citation type="journal article" date="2021" name="Microb. Physiol.">
        <title>Proteogenomic Insights into the Physiology of Marine, Sulfate-Reducing, Filamentous Desulfonema limicola and Desulfonema magnum.</title>
        <authorList>
            <person name="Schnaars V."/>
            <person name="Wohlbrand L."/>
            <person name="Scheve S."/>
            <person name="Hinrichs C."/>
            <person name="Reinhardt R."/>
            <person name="Rabus R."/>
        </authorList>
    </citation>
    <scope>NUCLEOTIDE SEQUENCE</scope>
    <source>
        <strain evidence="2">4be13</strain>
    </source>
</reference>
<dbReference type="EMBL" id="CP061800">
    <property type="protein sequence ID" value="QTA91923.1"/>
    <property type="molecule type" value="Genomic_DNA"/>
</dbReference>
<accession>A0A975BV93</accession>